<dbReference type="SUPFAM" id="SSF90096">
    <property type="entry name" value="Subunits of heterodimeric actin filament capping protein Capz"/>
    <property type="match status" value="1"/>
</dbReference>
<dbReference type="GO" id="GO:0030036">
    <property type="term" value="P:actin cytoskeleton organization"/>
    <property type="evidence" value="ECO:0007669"/>
    <property type="project" value="TreeGrafter"/>
</dbReference>
<keyword evidence="8" id="KW-1185">Reference proteome</keyword>
<name>A0A0P1KPP0_9SACH</name>
<protein>
    <recommendedName>
        <fullName evidence="2 6">F-actin-capping protein subunit alpha</fullName>
    </recommendedName>
</protein>
<dbReference type="InterPro" id="IPR042489">
    <property type="entry name" value="CapZ_alpha_1"/>
</dbReference>
<comment type="subunit">
    <text evidence="6">Heterodimer of an alpha and a beta subunit.</text>
</comment>
<evidence type="ECO:0000256" key="2">
    <source>
        <dbReference type="ARBA" id="ARBA00014038"/>
    </source>
</evidence>
<organism evidence="7 8">
    <name type="scientific">Lachancea quebecensis</name>
    <dbReference type="NCBI Taxonomy" id="1654605"/>
    <lineage>
        <taxon>Eukaryota</taxon>
        <taxon>Fungi</taxon>
        <taxon>Dikarya</taxon>
        <taxon>Ascomycota</taxon>
        <taxon>Saccharomycotina</taxon>
        <taxon>Saccharomycetes</taxon>
        <taxon>Saccharomycetales</taxon>
        <taxon>Saccharomycetaceae</taxon>
        <taxon>Lachancea</taxon>
    </lineage>
</organism>
<evidence type="ECO:0000256" key="6">
    <source>
        <dbReference type="RuleBase" id="RU365077"/>
    </source>
</evidence>
<evidence type="ECO:0000313" key="8">
    <source>
        <dbReference type="Proteomes" id="UP000236544"/>
    </source>
</evidence>
<dbReference type="Gene3D" id="3.30.1140.60">
    <property type="entry name" value="F-actin capping protein, alpha subunit"/>
    <property type="match status" value="1"/>
</dbReference>
<keyword evidence="3 6" id="KW-0117">Actin capping</keyword>
<dbReference type="InterPro" id="IPR037282">
    <property type="entry name" value="CapZ_alpha/beta"/>
</dbReference>
<dbReference type="PANTHER" id="PTHR10653:SF0">
    <property type="entry name" value="F-ACTIN-CAPPING PROTEIN SUBUNIT ALPHA"/>
    <property type="match status" value="1"/>
</dbReference>
<proteinExistence type="inferred from homology"/>
<reference evidence="8" key="1">
    <citation type="submission" date="2015-10" db="EMBL/GenBank/DDBJ databases">
        <authorList>
            <person name="Devillers H."/>
        </authorList>
    </citation>
    <scope>NUCLEOTIDE SEQUENCE [LARGE SCALE GENOMIC DNA]</scope>
</reference>
<dbReference type="PRINTS" id="PR00191">
    <property type="entry name" value="FACTINCAPA"/>
</dbReference>
<dbReference type="GO" id="GO:0051016">
    <property type="term" value="P:barbed-end actin filament capping"/>
    <property type="evidence" value="ECO:0007669"/>
    <property type="project" value="UniProtKB-UniRule"/>
</dbReference>
<comment type="function">
    <text evidence="5 6">F-actin-capping proteins bind in a Ca(2+)-independent manner to the fast growing ends of actin filaments (barbed end) thereby blocking the exchange of subunits at these ends. Unlike other capping proteins (such as gelsolin and severin), these proteins do not sever actin filaments.</text>
</comment>
<dbReference type="GO" id="GO:0008290">
    <property type="term" value="C:F-actin capping protein complex"/>
    <property type="evidence" value="ECO:0007669"/>
    <property type="project" value="UniProtKB-UniRule"/>
</dbReference>
<evidence type="ECO:0000313" key="7">
    <source>
        <dbReference type="EMBL" id="CUS20612.1"/>
    </source>
</evidence>
<dbReference type="InterPro" id="IPR002189">
    <property type="entry name" value="CapZ_alpha"/>
</dbReference>
<dbReference type="PROSITE" id="PS00749">
    <property type="entry name" value="F_ACTIN_CAPPING_A_2"/>
    <property type="match status" value="1"/>
</dbReference>
<sequence>MPSNFETIIESIISDAPSGEIQDVVKDLKTIAGNQAEEAITEAVVHYNIKNLIPIEVNRELVIISEYNKKGSKFFDPVRSIAFSVDHLNRTGMDVESYDQEYTAQQKSLYEDLERYASKNFTGDVAYAVYPRDEPDDVVIFISSTRYSPGNFWNGHWRSSYTYNLKSQILKGTIDIDVHYFEDGNVNFKFSKDVEDNAASSAVVSIKTLENEVEAEMSNSFSNLNEKEFKLLRRRLPVTRSKINWGKGIGTYRLGKDSAETQLN</sequence>
<accession>A0A0P1KPP0</accession>
<keyword evidence="4 6" id="KW-0009">Actin-binding</keyword>
<dbReference type="AlphaFoldDB" id="A0A0P1KPP0"/>
<evidence type="ECO:0000256" key="1">
    <source>
        <dbReference type="ARBA" id="ARBA00010479"/>
    </source>
</evidence>
<dbReference type="PANTHER" id="PTHR10653">
    <property type="entry name" value="F-ACTIN-CAPPING PROTEIN SUBUNIT ALPHA"/>
    <property type="match status" value="1"/>
</dbReference>
<dbReference type="GO" id="GO:0051015">
    <property type="term" value="F:actin filament binding"/>
    <property type="evidence" value="ECO:0007669"/>
    <property type="project" value="TreeGrafter"/>
</dbReference>
<dbReference type="Pfam" id="PF01267">
    <property type="entry name" value="F-actin_cap_A"/>
    <property type="match status" value="1"/>
</dbReference>
<comment type="similarity">
    <text evidence="1 6">Belongs to the F-actin-capping protein alpha subunit family.</text>
</comment>
<dbReference type="PROSITE" id="PS00748">
    <property type="entry name" value="F_ACTIN_CAPPING_A_1"/>
    <property type="match status" value="1"/>
</dbReference>
<dbReference type="GO" id="GO:0030479">
    <property type="term" value="C:actin cortical patch"/>
    <property type="evidence" value="ECO:0007669"/>
    <property type="project" value="TreeGrafter"/>
</dbReference>
<dbReference type="OrthoDB" id="340550at2759"/>
<dbReference type="Proteomes" id="UP000236544">
    <property type="component" value="Unassembled WGS sequence"/>
</dbReference>
<evidence type="ECO:0000256" key="4">
    <source>
        <dbReference type="ARBA" id="ARBA00023203"/>
    </source>
</evidence>
<dbReference type="EMBL" id="LN890560">
    <property type="protein sequence ID" value="CUS20612.1"/>
    <property type="molecule type" value="Genomic_DNA"/>
</dbReference>
<dbReference type="InterPro" id="IPR017865">
    <property type="entry name" value="F-actin_cap_asu_CS"/>
</dbReference>
<evidence type="ECO:0000256" key="3">
    <source>
        <dbReference type="ARBA" id="ARBA00022467"/>
    </source>
</evidence>
<dbReference type="Gene3D" id="3.90.1150.210">
    <property type="entry name" value="F-actin capping protein, beta subunit"/>
    <property type="match status" value="1"/>
</dbReference>
<dbReference type="InterPro" id="IPR042276">
    <property type="entry name" value="CapZ_alpha/beta_2"/>
</dbReference>
<evidence type="ECO:0000256" key="5">
    <source>
        <dbReference type="ARBA" id="ARBA00025389"/>
    </source>
</evidence>
<gene>
    <name evidence="7" type="ORF">LAQU0_S01e10594g</name>
</gene>